<name>U2V089_9ACTN</name>
<protein>
    <submittedName>
        <fullName evidence="2">Uncharacterized protein</fullName>
    </submittedName>
</protein>
<dbReference type="EMBL" id="AWEZ01000070">
    <property type="protein sequence ID" value="ERL06106.1"/>
    <property type="molecule type" value="Genomic_DNA"/>
</dbReference>
<dbReference type="AlphaFoldDB" id="U2V089"/>
<feature type="region of interest" description="Disordered" evidence="1">
    <location>
        <begin position="1"/>
        <end position="56"/>
    </location>
</feature>
<organism evidence="2 3">
    <name type="scientific">Olsenella profusa F0195</name>
    <dbReference type="NCBI Taxonomy" id="1125712"/>
    <lineage>
        <taxon>Bacteria</taxon>
        <taxon>Bacillati</taxon>
        <taxon>Actinomycetota</taxon>
        <taxon>Coriobacteriia</taxon>
        <taxon>Coriobacteriales</taxon>
        <taxon>Atopobiaceae</taxon>
        <taxon>Olsenella</taxon>
    </lineage>
</organism>
<dbReference type="PATRIC" id="fig|1125712.3.peg.2435"/>
<evidence type="ECO:0000313" key="3">
    <source>
        <dbReference type="Proteomes" id="UP000016638"/>
    </source>
</evidence>
<evidence type="ECO:0000256" key="1">
    <source>
        <dbReference type="SAM" id="MobiDB-lite"/>
    </source>
</evidence>
<dbReference type="Proteomes" id="UP000016638">
    <property type="component" value="Unassembled WGS sequence"/>
</dbReference>
<feature type="compositionally biased region" description="Basic and acidic residues" evidence="1">
    <location>
        <begin position="39"/>
        <end position="56"/>
    </location>
</feature>
<sequence>MRPARAISPAGAHATPSTRKPPNPYLRAENEDDDGYDPFSDRLARHEPLFERDPWM</sequence>
<accession>U2V089</accession>
<keyword evidence="3" id="KW-1185">Reference proteome</keyword>
<gene>
    <name evidence="2" type="ORF">HMPREF1316_2593</name>
</gene>
<evidence type="ECO:0000313" key="2">
    <source>
        <dbReference type="EMBL" id="ERL06106.1"/>
    </source>
</evidence>
<reference evidence="2 3" key="1">
    <citation type="submission" date="2013-08" db="EMBL/GenBank/DDBJ databases">
        <authorList>
            <person name="Durkin A.S."/>
            <person name="Haft D.R."/>
            <person name="McCorrison J."/>
            <person name="Torralba M."/>
            <person name="Gillis M."/>
            <person name="Haft D.H."/>
            <person name="Methe B."/>
            <person name="Sutton G."/>
            <person name="Nelson K.E."/>
        </authorList>
    </citation>
    <scope>NUCLEOTIDE SEQUENCE [LARGE SCALE GENOMIC DNA]</scope>
    <source>
        <strain evidence="2 3">F0195</strain>
    </source>
</reference>
<comment type="caution">
    <text evidence="2">The sequence shown here is derived from an EMBL/GenBank/DDBJ whole genome shotgun (WGS) entry which is preliminary data.</text>
</comment>
<proteinExistence type="predicted"/>